<feature type="transmembrane region" description="Helical" evidence="4">
    <location>
        <begin position="267"/>
        <end position="288"/>
    </location>
</feature>
<keyword evidence="4" id="KW-1133">Transmembrane helix</keyword>
<feature type="transmembrane region" description="Helical" evidence="4">
    <location>
        <begin position="392"/>
        <end position="411"/>
    </location>
</feature>
<proteinExistence type="inferred from homology"/>
<dbReference type="PANTHER" id="PTHR11360">
    <property type="entry name" value="MONOCARBOXYLATE TRANSPORTER"/>
    <property type="match status" value="1"/>
</dbReference>
<feature type="transmembrane region" description="Helical" evidence="4">
    <location>
        <begin position="360"/>
        <end position="380"/>
    </location>
</feature>
<dbReference type="InterPro" id="IPR011701">
    <property type="entry name" value="MFS"/>
</dbReference>
<evidence type="ECO:0000256" key="2">
    <source>
        <dbReference type="ARBA" id="ARBA00006727"/>
    </source>
</evidence>
<dbReference type="GO" id="GO:0016020">
    <property type="term" value="C:membrane"/>
    <property type="evidence" value="ECO:0007669"/>
    <property type="project" value="UniProtKB-SubCell"/>
</dbReference>
<dbReference type="Gene3D" id="1.20.1250.20">
    <property type="entry name" value="MFS general substrate transporter like domains"/>
    <property type="match status" value="2"/>
</dbReference>
<reference evidence="5" key="1">
    <citation type="submission" date="2022-08" db="EMBL/GenBank/DDBJ databases">
        <authorList>
            <consortium name="DOE Joint Genome Institute"/>
            <person name="Min B."/>
            <person name="Riley R."/>
            <person name="Sierra-Patev S."/>
            <person name="Naranjo-Ortiz M."/>
            <person name="Looney B."/>
            <person name="Konkel Z."/>
            <person name="Slot J.C."/>
            <person name="Sakamoto Y."/>
            <person name="Steenwyk J.L."/>
            <person name="Rokas A."/>
            <person name="Carro J."/>
            <person name="Camarero S."/>
            <person name="Ferreira P."/>
            <person name="Molpeceres G."/>
            <person name="Ruiz-Duenas F.J."/>
            <person name="Serrano A."/>
            <person name="Henrissat B."/>
            <person name="Drula E."/>
            <person name="Hughes K.W."/>
            <person name="Mata J.L."/>
            <person name="Ishikawa N.K."/>
            <person name="Vargas-Isla R."/>
            <person name="Ushijima S."/>
            <person name="Smith C.A."/>
            <person name="Ahrendt S."/>
            <person name="Andreopoulos W."/>
            <person name="He G."/>
            <person name="Labutti K."/>
            <person name="Lipzen A."/>
            <person name="Ng V."/>
            <person name="Sandor L."/>
            <person name="Barry K."/>
            <person name="Martinez A.T."/>
            <person name="Xiao Y."/>
            <person name="Gibbons J.G."/>
            <person name="Terashima K."/>
            <person name="Hibbett D.S."/>
            <person name="Grigoriev I.V."/>
        </authorList>
    </citation>
    <scope>NUCLEOTIDE SEQUENCE</scope>
    <source>
        <strain evidence="5">TFB9207</strain>
    </source>
</reference>
<evidence type="ECO:0000256" key="4">
    <source>
        <dbReference type="SAM" id="Phobius"/>
    </source>
</evidence>
<dbReference type="InterPro" id="IPR036259">
    <property type="entry name" value="MFS_trans_sf"/>
</dbReference>
<evidence type="ECO:0000313" key="5">
    <source>
        <dbReference type="EMBL" id="KAJ3838593.1"/>
    </source>
</evidence>
<comment type="similarity">
    <text evidence="2">Belongs to the major facilitator superfamily. Monocarboxylate porter (TC 2.A.1.13) family.</text>
</comment>
<keyword evidence="4" id="KW-0472">Membrane</keyword>
<gene>
    <name evidence="5" type="ORF">F5878DRAFT_725176</name>
</gene>
<dbReference type="PANTHER" id="PTHR11360:SF287">
    <property type="entry name" value="MFS MONOCARBOXYLATE TRANSPORTER"/>
    <property type="match status" value="1"/>
</dbReference>
<feature type="transmembrane region" description="Helical" evidence="4">
    <location>
        <begin position="95"/>
        <end position="115"/>
    </location>
</feature>
<evidence type="ECO:0000256" key="1">
    <source>
        <dbReference type="ARBA" id="ARBA00004141"/>
    </source>
</evidence>
<feature type="compositionally biased region" description="Polar residues" evidence="3">
    <location>
        <begin position="30"/>
        <end position="41"/>
    </location>
</feature>
<sequence length="484" mass="51493">MSISAHNESIELVAHPQTPSIDPDIDRSRSTAVTSNGASSTSLHPVDGGFHAWAFLFAAFLIEAIVWGFPDAFGVFLDAYLADPAFTSHPHASSLLPLIGPIASGIVYCIAPFLTPILNRYPNHRRIAMYAGLVLCWASLFAASYTTNVVILVALQGVMYALGAALLYFPSLSYLAEWFINLRGFANGVLFAGTGVGGITLPLAISRLLNMYGVNVTVRILSIGMVVLLLPLLPFVKGRLPVGQTSATQPVSRGSADSVKTWAGSTFFWVLLIANTLQGFAYFVPILWLPTFASTLNLSSTKSSATLAMFHAGSVIGRLTMGYFSDASLKHCFILGLGTLLATSVTTFVLWGVFSTNLAGLFSFCIVYGLLAGGWPSLWSGFGKRLTLNDPTLSMTLFGILLFSRGIGNIASTPISSALTGFSSSNNSSSVSDSYPDSGFDVAGGRFASTILYVGTCFAGAGIIVLFGWGRDVYKHRSRSLGEE</sequence>
<feature type="transmembrane region" description="Helical" evidence="4">
    <location>
        <begin position="447"/>
        <end position="469"/>
    </location>
</feature>
<feature type="region of interest" description="Disordered" evidence="3">
    <location>
        <begin position="17"/>
        <end position="41"/>
    </location>
</feature>
<dbReference type="InterPro" id="IPR050327">
    <property type="entry name" value="Proton-linked_MCT"/>
</dbReference>
<feature type="transmembrane region" description="Helical" evidence="4">
    <location>
        <begin position="217"/>
        <end position="236"/>
    </location>
</feature>
<protein>
    <submittedName>
        <fullName evidence="5">MFS general substrate transporter</fullName>
    </submittedName>
</protein>
<dbReference type="Proteomes" id="UP001163846">
    <property type="component" value="Unassembled WGS sequence"/>
</dbReference>
<organism evidence="5 6">
    <name type="scientific">Lentinula raphanica</name>
    <dbReference type="NCBI Taxonomy" id="153919"/>
    <lineage>
        <taxon>Eukaryota</taxon>
        <taxon>Fungi</taxon>
        <taxon>Dikarya</taxon>
        <taxon>Basidiomycota</taxon>
        <taxon>Agaricomycotina</taxon>
        <taxon>Agaricomycetes</taxon>
        <taxon>Agaricomycetidae</taxon>
        <taxon>Agaricales</taxon>
        <taxon>Marasmiineae</taxon>
        <taxon>Omphalotaceae</taxon>
        <taxon>Lentinula</taxon>
    </lineage>
</organism>
<feature type="transmembrane region" description="Helical" evidence="4">
    <location>
        <begin position="332"/>
        <end position="354"/>
    </location>
</feature>
<comment type="subcellular location">
    <subcellularLocation>
        <location evidence="1">Membrane</location>
        <topology evidence="1">Multi-pass membrane protein</topology>
    </subcellularLocation>
</comment>
<keyword evidence="4" id="KW-0812">Transmembrane</keyword>
<evidence type="ECO:0000256" key="3">
    <source>
        <dbReference type="SAM" id="MobiDB-lite"/>
    </source>
</evidence>
<name>A0AA38P950_9AGAR</name>
<dbReference type="GO" id="GO:0022857">
    <property type="term" value="F:transmembrane transporter activity"/>
    <property type="evidence" value="ECO:0007669"/>
    <property type="project" value="InterPro"/>
</dbReference>
<dbReference type="AlphaFoldDB" id="A0AA38P950"/>
<accession>A0AA38P950</accession>
<dbReference type="EMBL" id="MU806174">
    <property type="protein sequence ID" value="KAJ3838593.1"/>
    <property type="molecule type" value="Genomic_DNA"/>
</dbReference>
<evidence type="ECO:0000313" key="6">
    <source>
        <dbReference type="Proteomes" id="UP001163846"/>
    </source>
</evidence>
<feature type="transmembrane region" description="Helical" evidence="4">
    <location>
        <begin position="151"/>
        <end position="172"/>
    </location>
</feature>
<keyword evidence="6" id="KW-1185">Reference proteome</keyword>
<dbReference type="Pfam" id="PF07690">
    <property type="entry name" value="MFS_1"/>
    <property type="match status" value="1"/>
</dbReference>
<feature type="transmembrane region" description="Helical" evidence="4">
    <location>
        <begin position="50"/>
        <end position="69"/>
    </location>
</feature>
<feature type="transmembrane region" description="Helical" evidence="4">
    <location>
        <begin position="184"/>
        <end position="205"/>
    </location>
</feature>
<feature type="transmembrane region" description="Helical" evidence="4">
    <location>
        <begin position="308"/>
        <end position="325"/>
    </location>
</feature>
<feature type="transmembrane region" description="Helical" evidence="4">
    <location>
        <begin position="127"/>
        <end position="145"/>
    </location>
</feature>
<dbReference type="SUPFAM" id="SSF103473">
    <property type="entry name" value="MFS general substrate transporter"/>
    <property type="match status" value="1"/>
</dbReference>
<comment type="caution">
    <text evidence="5">The sequence shown here is derived from an EMBL/GenBank/DDBJ whole genome shotgun (WGS) entry which is preliminary data.</text>
</comment>